<evidence type="ECO:0000256" key="1">
    <source>
        <dbReference type="ARBA" id="ARBA00008828"/>
    </source>
</evidence>
<dbReference type="EMBL" id="JBEDNZ010000007">
    <property type="protein sequence ID" value="KAL0840043.1"/>
    <property type="molecule type" value="Genomic_DNA"/>
</dbReference>
<dbReference type="Proteomes" id="UP001549921">
    <property type="component" value="Unassembled WGS sequence"/>
</dbReference>
<dbReference type="PANTHER" id="PTHR12354">
    <property type="entry name" value="INTERFERON-RELATED DEVELOPMENTAL REGULATOR"/>
    <property type="match status" value="1"/>
</dbReference>
<proteinExistence type="inferred from homology"/>
<dbReference type="Pfam" id="PF04836">
    <property type="entry name" value="IFRD_C"/>
    <property type="match status" value="1"/>
</dbReference>
<dbReference type="Pfam" id="PF05004">
    <property type="entry name" value="IFRD"/>
    <property type="match status" value="1"/>
</dbReference>
<dbReference type="InterPro" id="IPR016024">
    <property type="entry name" value="ARM-type_fold"/>
</dbReference>
<comment type="caution">
    <text evidence="5">The sequence shown here is derived from an EMBL/GenBank/DDBJ whole genome shotgun (WGS) entry which is preliminary data.</text>
</comment>
<evidence type="ECO:0000313" key="6">
    <source>
        <dbReference type="Proteomes" id="UP001549921"/>
    </source>
</evidence>
<feature type="region of interest" description="Disordered" evidence="2">
    <location>
        <begin position="411"/>
        <end position="434"/>
    </location>
</feature>
<organism evidence="5 6">
    <name type="scientific">Loxostege sticticalis</name>
    <name type="common">Beet webworm moth</name>
    <dbReference type="NCBI Taxonomy" id="481309"/>
    <lineage>
        <taxon>Eukaryota</taxon>
        <taxon>Metazoa</taxon>
        <taxon>Ecdysozoa</taxon>
        <taxon>Arthropoda</taxon>
        <taxon>Hexapoda</taxon>
        <taxon>Insecta</taxon>
        <taxon>Pterygota</taxon>
        <taxon>Neoptera</taxon>
        <taxon>Endopterygota</taxon>
        <taxon>Lepidoptera</taxon>
        <taxon>Glossata</taxon>
        <taxon>Ditrysia</taxon>
        <taxon>Pyraloidea</taxon>
        <taxon>Crambidae</taxon>
        <taxon>Pyraustinae</taxon>
        <taxon>Loxostege</taxon>
    </lineage>
</organism>
<feature type="domain" description="Interferon-related developmental regulator N-terminal" evidence="4">
    <location>
        <begin position="35"/>
        <end position="334"/>
    </location>
</feature>
<dbReference type="SUPFAM" id="SSF48371">
    <property type="entry name" value="ARM repeat"/>
    <property type="match status" value="1"/>
</dbReference>
<evidence type="ECO:0000313" key="5">
    <source>
        <dbReference type="EMBL" id="KAL0840043.1"/>
    </source>
</evidence>
<sequence length="434" mass="47157">MPKGRKKGSKQDKYRSTEQPSSSDEDAGIDMTIDNCSEISVQSDSRSNHDEAAAESDLQEKLDEKVLELIDNLTARAAAARVTALASLRSALQRRYLGTLLDNQRATLADLISRAIRKGRDGERKAAAAIAPLLSLQIGEEGSEEFMAEVRPALVATCVDRSASLDTRTECCSSLAVLCYLMEEDITEIVEIMKMYETIFSGSYLKGDGSVKVSGSVIEEGTWHAAAIDGWALLLTLLGPAHARTVLDAMAPEMARLAELMEACSLEVRLAAGSAIAIAHERVTDDSESSTVPAYVERVLPRLTELARDSHKFRAKRDRKLQRATFRDILKYMEEDEVPELAVRVGTECIWCTTWASRAAYAALAGALGGGLSTLAPHVPALRHALGLSQALPTAVPQQKLNKLQRHLQNSAASKARTLARNKSRDKRTAALAV</sequence>
<comment type="similarity">
    <text evidence="1">Belongs to the IFRD family.</text>
</comment>
<feature type="compositionally biased region" description="Polar residues" evidence="2">
    <location>
        <begin position="34"/>
        <end position="45"/>
    </location>
</feature>
<evidence type="ECO:0008006" key="7">
    <source>
        <dbReference type="Google" id="ProtNLM"/>
    </source>
</evidence>
<reference evidence="5 6" key="1">
    <citation type="submission" date="2024-06" db="EMBL/GenBank/DDBJ databases">
        <title>A chromosome-level genome assembly of beet webworm, Loxostege sticticalis.</title>
        <authorList>
            <person name="Zhang Y."/>
        </authorList>
    </citation>
    <scope>NUCLEOTIDE SEQUENCE [LARGE SCALE GENOMIC DNA]</scope>
    <source>
        <strain evidence="5">AQ028</strain>
        <tissue evidence="5">Male pupae</tissue>
    </source>
</reference>
<gene>
    <name evidence="5" type="ORF">ABMA28_015367</name>
</gene>
<protein>
    <recommendedName>
        <fullName evidence="7">Interferon-related developmental regulator 1</fullName>
    </recommendedName>
</protein>
<dbReference type="InterPro" id="IPR006921">
    <property type="entry name" value="Interferon-rel_develop_reg_C"/>
</dbReference>
<accession>A0ABD0TCK7</accession>
<evidence type="ECO:0000256" key="2">
    <source>
        <dbReference type="SAM" id="MobiDB-lite"/>
    </source>
</evidence>
<feature type="compositionally biased region" description="Basic and acidic residues" evidence="2">
    <location>
        <begin position="46"/>
        <end position="58"/>
    </location>
</feature>
<evidence type="ECO:0000259" key="3">
    <source>
        <dbReference type="Pfam" id="PF04836"/>
    </source>
</evidence>
<name>A0ABD0TCK7_LOXSC</name>
<dbReference type="PANTHER" id="PTHR12354:SF1">
    <property type="entry name" value="INTERFERON-RELATED DEVELOPMENTAL REGULATOR 1"/>
    <property type="match status" value="1"/>
</dbReference>
<feature type="domain" description="Interferon-related developmental regulator C-terminal" evidence="3">
    <location>
        <begin position="382"/>
        <end position="429"/>
    </location>
</feature>
<feature type="region of interest" description="Disordered" evidence="2">
    <location>
        <begin position="1"/>
        <end position="58"/>
    </location>
</feature>
<dbReference type="InterPro" id="IPR007701">
    <property type="entry name" value="Interferon-rel_develop_reg_N"/>
</dbReference>
<evidence type="ECO:0000259" key="4">
    <source>
        <dbReference type="Pfam" id="PF05004"/>
    </source>
</evidence>
<dbReference type="AlphaFoldDB" id="A0ABD0TCK7"/>
<dbReference type="InterPro" id="IPR039777">
    <property type="entry name" value="IFRD"/>
</dbReference>